<dbReference type="Pfam" id="PF01398">
    <property type="entry name" value="JAB"/>
    <property type="match status" value="1"/>
</dbReference>
<dbReference type="Proteomes" id="UP000530660">
    <property type="component" value="Unassembled WGS sequence"/>
</dbReference>
<gene>
    <name evidence="2" type="ORF">F1559_000298</name>
</gene>
<dbReference type="AlphaFoldDB" id="A0A7J7ILM2"/>
<dbReference type="PROSITE" id="PS50249">
    <property type="entry name" value="MPN"/>
    <property type="match status" value="1"/>
</dbReference>
<protein>
    <recommendedName>
        <fullName evidence="1">MPN domain-containing protein</fullName>
    </recommendedName>
</protein>
<proteinExistence type="predicted"/>
<dbReference type="Gene3D" id="3.40.140.10">
    <property type="entry name" value="Cytidine Deaminase, domain 2"/>
    <property type="match status" value="1"/>
</dbReference>
<dbReference type="InterPro" id="IPR000555">
    <property type="entry name" value="JAMM/MPN+_dom"/>
</dbReference>
<dbReference type="InterPro" id="IPR037518">
    <property type="entry name" value="MPN"/>
</dbReference>
<dbReference type="InterPro" id="IPR050242">
    <property type="entry name" value="JAMM_MPN+_peptidase_M67A"/>
</dbReference>
<feature type="domain" description="MPN" evidence="1">
    <location>
        <begin position="1"/>
        <end position="128"/>
    </location>
</feature>
<keyword evidence="3" id="KW-1185">Reference proteome</keyword>
<reference evidence="2 3" key="1">
    <citation type="journal article" date="2020" name="J. Phycol.">
        <title>Comparative genome analysis reveals Cyanidiococcus gen. nov., a new extremophilic red algal genus sister to Cyanidioschyzon (Cyanidioschyzonaceae, Rhodophyta).</title>
        <authorList>
            <person name="Liu S.-L."/>
            <person name="Chiang Y.-R."/>
            <person name="Yoon H.S."/>
            <person name="Fu H.-Y."/>
        </authorList>
    </citation>
    <scope>NUCLEOTIDE SEQUENCE [LARGE SCALE GENOMIC DNA]</scope>
    <source>
        <strain evidence="2 3">THAL066</strain>
    </source>
</reference>
<dbReference type="SUPFAM" id="SSF102712">
    <property type="entry name" value="JAB1/MPN domain"/>
    <property type="match status" value="1"/>
</dbReference>
<comment type="caution">
    <text evidence="2">The sequence shown here is derived from an EMBL/GenBank/DDBJ whole genome shotgun (WGS) entry which is preliminary data.</text>
</comment>
<dbReference type="PANTHER" id="PTHR10410">
    <property type="entry name" value="EUKARYOTIC TRANSLATION INITIATION FACTOR 3 -RELATED"/>
    <property type="match status" value="1"/>
</dbReference>
<evidence type="ECO:0000313" key="3">
    <source>
        <dbReference type="Proteomes" id="UP000530660"/>
    </source>
</evidence>
<name>A0A7J7ILM2_9RHOD</name>
<evidence type="ECO:0000313" key="2">
    <source>
        <dbReference type="EMBL" id="KAF6004025.1"/>
    </source>
</evidence>
<organism evidence="2 3">
    <name type="scientific">Cyanidiococcus yangmingshanensis</name>
    <dbReference type="NCBI Taxonomy" id="2690220"/>
    <lineage>
        <taxon>Eukaryota</taxon>
        <taxon>Rhodophyta</taxon>
        <taxon>Bangiophyceae</taxon>
        <taxon>Cyanidiales</taxon>
        <taxon>Cyanidiaceae</taxon>
        <taxon>Cyanidiococcus</taxon>
    </lineage>
</organism>
<dbReference type="EMBL" id="VWRR01000004">
    <property type="protein sequence ID" value="KAF6004025.1"/>
    <property type="molecule type" value="Genomic_DNA"/>
</dbReference>
<dbReference type="GO" id="GO:0008237">
    <property type="term" value="F:metallopeptidase activity"/>
    <property type="evidence" value="ECO:0007669"/>
    <property type="project" value="InterPro"/>
</dbReference>
<accession>A0A7J7ILM2</accession>
<sequence length="241" mass="26941">MMDLHAHLDLREVIGFLGGRYDPARKELHVTDAFPCRAAQGRAGHLDVELDPESAVEARNIIEASGLAVVAWYHSHPTFQPEPSVRDLDNQRNYQKQFESDGAPSPFLAAIVSPYDPKLRTARSAIQWFHVGLNPAEDSFAFRLGWDVGSEPLVAPVLKKTTETAPTDTAEALRHRILVLLSTCALDLDAAWSYRVDHNGEKVALRRVEKLVESLRSRIHESDADGLAFLEDMRPMLRLKA</sequence>
<dbReference type="OrthoDB" id="118550at2759"/>
<evidence type="ECO:0000259" key="1">
    <source>
        <dbReference type="PROSITE" id="PS50249"/>
    </source>
</evidence>